<organism evidence="2 3">
    <name type="scientific">Mucilaginibacter aquatilis</name>
    <dbReference type="NCBI Taxonomy" id="1517760"/>
    <lineage>
        <taxon>Bacteria</taxon>
        <taxon>Pseudomonadati</taxon>
        <taxon>Bacteroidota</taxon>
        <taxon>Sphingobacteriia</taxon>
        <taxon>Sphingobacteriales</taxon>
        <taxon>Sphingobacteriaceae</taxon>
        <taxon>Mucilaginibacter</taxon>
    </lineage>
</organism>
<keyword evidence="3" id="KW-1185">Reference proteome</keyword>
<keyword evidence="1" id="KW-1133">Transmembrane helix</keyword>
<dbReference type="AlphaFoldDB" id="A0A6I4IHR7"/>
<accession>A0A6I4IHR7</accession>
<evidence type="ECO:0000313" key="2">
    <source>
        <dbReference type="EMBL" id="MVN93148.1"/>
    </source>
</evidence>
<dbReference type="Proteomes" id="UP000434850">
    <property type="component" value="Unassembled WGS sequence"/>
</dbReference>
<evidence type="ECO:0000256" key="1">
    <source>
        <dbReference type="SAM" id="Phobius"/>
    </source>
</evidence>
<gene>
    <name evidence="2" type="ORF">GO816_18595</name>
</gene>
<keyword evidence="1" id="KW-0472">Membrane</keyword>
<comment type="caution">
    <text evidence="2">The sequence shown here is derived from an EMBL/GenBank/DDBJ whole genome shotgun (WGS) entry which is preliminary data.</text>
</comment>
<name>A0A6I4IHR7_9SPHI</name>
<proteinExistence type="predicted"/>
<evidence type="ECO:0000313" key="3">
    <source>
        <dbReference type="Proteomes" id="UP000434850"/>
    </source>
</evidence>
<dbReference type="EMBL" id="WQLA01000008">
    <property type="protein sequence ID" value="MVN93148.1"/>
    <property type="molecule type" value="Genomic_DNA"/>
</dbReference>
<dbReference type="RefSeq" id="WP_157543460.1">
    <property type="nucleotide sequence ID" value="NZ_WQLA01000008.1"/>
</dbReference>
<keyword evidence="1" id="KW-0812">Transmembrane</keyword>
<reference evidence="2 3" key="1">
    <citation type="submission" date="2019-12" db="EMBL/GenBank/DDBJ databases">
        <title>Mucilaginibacter sp. HME9299 genome sequencing and assembly.</title>
        <authorList>
            <person name="Kang H."/>
            <person name="Kim H."/>
            <person name="Joh K."/>
        </authorList>
    </citation>
    <scope>NUCLEOTIDE SEQUENCE [LARGE SCALE GENOMIC DNA]</scope>
    <source>
        <strain evidence="2 3">HME9299</strain>
    </source>
</reference>
<sequence>MSVKFILNLIIILLTGLFITAPVYADTFAPALVSEEGFGPSSLLLIVPVTALLGLIVLGFLQSGKKPYKKNMHVDIEEQALTRIHNKQSNHSREFKFDNKRMQNYLAKPVAKKEYT</sequence>
<protein>
    <submittedName>
        <fullName evidence="2">Uncharacterized protein</fullName>
    </submittedName>
</protein>
<feature type="transmembrane region" description="Helical" evidence="1">
    <location>
        <begin position="41"/>
        <end position="61"/>
    </location>
</feature>